<evidence type="ECO:0000313" key="10">
    <source>
        <dbReference type="EMBL" id="OIW27078.1"/>
    </source>
</evidence>
<evidence type="ECO:0000256" key="4">
    <source>
        <dbReference type="ARBA" id="ARBA00023136"/>
    </source>
</evidence>
<dbReference type="PANTHER" id="PTHR31082:SF4">
    <property type="entry name" value="PHEROMONE-REGULATED MEMBRANE PROTEIN 10"/>
    <property type="match status" value="1"/>
</dbReference>
<feature type="domain" description="Threonine/serine exporter-like N-terminal" evidence="8">
    <location>
        <begin position="385"/>
        <end position="627"/>
    </location>
</feature>
<keyword evidence="3 7" id="KW-1133">Transmembrane helix</keyword>
<dbReference type="STRING" id="1408157.A0A1J7IHZ9"/>
<keyword evidence="11" id="KW-1185">Reference proteome</keyword>
<protein>
    <submittedName>
        <fullName evidence="10">DUF1212-domain-containing protein</fullName>
    </submittedName>
</protein>
<feature type="domain" description="Threonine/Serine exporter ThrE" evidence="9">
    <location>
        <begin position="653"/>
        <end position="722"/>
    </location>
</feature>
<organism evidence="10 11">
    <name type="scientific">Coniochaeta ligniaria NRRL 30616</name>
    <dbReference type="NCBI Taxonomy" id="1408157"/>
    <lineage>
        <taxon>Eukaryota</taxon>
        <taxon>Fungi</taxon>
        <taxon>Dikarya</taxon>
        <taxon>Ascomycota</taxon>
        <taxon>Pezizomycotina</taxon>
        <taxon>Sordariomycetes</taxon>
        <taxon>Sordariomycetidae</taxon>
        <taxon>Coniochaetales</taxon>
        <taxon>Coniochaetaceae</taxon>
        <taxon>Coniochaeta</taxon>
    </lineage>
</organism>
<feature type="compositionally biased region" description="Basic and acidic residues" evidence="6">
    <location>
        <begin position="127"/>
        <end position="145"/>
    </location>
</feature>
<feature type="region of interest" description="Disordered" evidence="6">
    <location>
        <begin position="1"/>
        <end position="176"/>
    </location>
</feature>
<feature type="compositionally biased region" description="Basic and acidic residues" evidence="6">
    <location>
        <begin position="68"/>
        <end position="78"/>
    </location>
</feature>
<dbReference type="InterPro" id="IPR010619">
    <property type="entry name" value="ThrE-like_N"/>
</dbReference>
<dbReference type="GO" id="GO:0016020">
    <property type="term" value="C:membrane"/>
    <property type="evidence" value="ECO:0007669"/>
    <property type="project" value="UniProtKB-SubCell"/>
</dbReference>
<feature type="compositionally biased region" description="Basic and acidic residues" evidence="6">
    <location>
        <begin position="9"/>
        <end position="32"/>
    </location>
</feature>
<evidence type="ECO:0000259" key="8">
    <source>
        <dbReference type="Pfam" id="PF06738"/>
    </source>
</evidence>
<evidence type="ECO:0000256" key="5">
    <source>
        <dbReference type="ARBA" id="ARBA00034125"/>
    </source>
</evidence>
<evidence type="ECO:0000256" key="1">
    <source>
        <dbReference type="ARBA" id="ARBA00004141"/>
    </source>
</evidence>
<dbReference type="PANTHER" id="PTHR31082">
    <property type="entry name" value="PHEROMONE-REGULATED MEMBRANE PROTEIN 10"/>
    <property type="match status" value="1"/>
</dbReference>
<evidence type="ECO:0000256" key="6">
    <source>
        <dbReference type="SAM" id="MobiDB-lite"/>
    </source>
</evidence>
<dbReference type="AlphaFoldDB" id="A0A1J7IHZ9"/>
<accession>A0A1J7IHZ9</accession>
<name>A0A1J7IHZ9_9PEZI</name>
<feature type="compositionally biased region" description="Polar residues" evidence="6">
    <location>
        <begin position="112"/>
        <end position="125"/>
    </location>
</feature>
<comment type="subcellular location">
    <subcellularLocation>
        <location evidence="1">Membrane</location>
        <topology evidence="1">Multi-pass membrane protein</topology>
    </subcellularLocation>
</comment>
<feature type="region of interest" description="Disordered" evidence="6">
    <location>
        <begin position="211"/>
        <end position="236"/>
    </location>
</feature>
<gene>
    <name evidence="10" type="ORF">CONLIGDRAFT_495226</name>
</gene>
<dbReference type="Proteomes" id="UP000182658">
    <property type="component" value="Unassembled WGS sequence"/>
</dbReference>
<dbReference type="GO" id="GO:0022857">
    <property type="term" value="F:transmembrane transporter activity"/>
    <property type="evidence" value="ECO:0007669"/>
    <property type="project" value="InterPro"/>
</dbReference>
<dbReference type="OrthoDB" id="413008at2759"/>
<reference evidence="10 11" key="1">
    <citation type="submission" date="2016-10" db="EMBL/GenBank/DDBJ databases">
        <title>Draft genome sequence of Coniochaeta ligniaria NRRL30616, a lignocellulolytic fungus for bioabatement of inhibitors in plant biomass hydrolysates.</title>
        <authorList>
            <consortium name="DOE Joint Genome Institute"/>
            <person name="Jimenez D.J."/>
            <person name="Hector R.E."/>
            <person name="Riley R."/>
            <person name="Sun H."/>
            <person name="Grigoriev I.V."/>
            <person name="Van Elsas J.D."/>
            <person name="Nichols N.N."/>
        </authorList>
    </citation>
    <scope>NUCLEOTIDE SEQUENCE [LARGE SCALE GENOMIC DNA]</scope>
    <source>
        <strain evidence="10 11">NRRL 30616</strain>
    </source>
</reference>
<comment type="similarity">
    <text evidence="5">Belongs to the ThrE exporter (TC 2.A.79) family.</text>
</comment>
<keyword evidence="2 7" id="KW-0812">Transmembrane</keyword>
<dbReference type="InParanoid" id="A0A1J7IHZ9"/>
<feature type="transmembrane region" description="Helical" evidence="7">
    <location>
        <begin position="566"/>
        <end position="589"/>
    </location>
</feature>
<proteinExistence type="inferred from homology"/>
<dbReference type="InterPro" id="IPR051361">
    <property type="entry name" value="ThrE/Ser_Exporter"/>
</dbReference>
<feature type="transmembrane region" description="Helical" evidence="7">
    <location>
        <begin position="610"/>
        <end position="630"/>
    </location>
</feature>
<dbReference type="EMBL" id="KV875100">
    <property type="protein sequence ID" value="OIW27078.1"/>
    <property type="molecule type" value="Genomic_DNA"/>
</dbReference>
<feature type="region of interest" description="Disordered" evidence="6">
    <location>
        <begin position="343"/>
        <end position="366"/>
    </location>
</feature>
<feature type="transmembrane region" description="Helical" evidence="7">
    <location>
        <begin position="650"/>
        <end position="669"/>
    </location>
</feature>
<feature type="transmembrane region" description="Helical" evidence="7">
    <location>
        <begin position="540"/>
        <end position="560"/>
    </location>
</feature>
<keyword evidence="4 7" id="KW-0472">Membrane</keyword>
<dbReference type="Pfam" id="PF06738">
    <property type="entry name" value="ThrE"/>
    <property type="match status" value="1"/>
</dbReference>
<sequence>MSHSTSNHTSDESRERPQPHGADRARSREKKQVGFKNDPPHDVAGGAGGTHTPPHYRSSSARLPSRTETPRGRSRDSVNEEELTIALEKMLSKEHPSQGLPRPKPALRKSNHGLQTNQLQDSAETPEQVHRSEAAAKHRADRLAETVESWSAAGSRRNSLDSPLMTPQPDDALLSHSFAGPSGWKGVSEDWDPHEGAEGIRARRKGINAPKLTLNADGGNPFSDAHAYDPPLKSGEMTPTAADLEYVPRPSRYKSGVLSSLFKLYKEDFPNKDYDSRASTPNRTPRPSPPSSAPGTPVIRPRSGLFGLRAHNSASSVTTLSGLIGSSSSLAGPGSSNIVEALSEKAKHETARSKPKSKQSQRHGRLEEKIRIKVHIAEVISRQRYLVKLARALMMYGAPTHRLEGYMSMSARVLGIESQFLYLPGCMIISFDDSQTHTTEVQIVRVGQGVDLGRLHDTHQLYKEVIHDLIGVEEATQRLQEVMHRKDKFGNWVRVPMYGVASACVAPFAFEARFIDLPIAFLMGCILGVLQLVIAPKSELYSNIFEITAAICCSFLGRAFGSIRGGSLFCFSALAQSSLALILPGYMVLCSSLEFQSRSIIAGSVRMVYSLIYTLFLGYGITIGSVLYAYIDHNATSKTHCDAPLNVHVYWNILFVALFTICLCIINQAKWKQMPVMLIISLAGYCVSSFSSKLFKGNSQVSNTLGALAIGVLANLYARLGRHVENFCIDLWEFRVQPRLRRFSRKPDTGAYRLNSIASGDSEDGRMPSPKAHAPHLPRQIGYGLAAAAMLPAIFVQVPGGLAAGGSLLSGITSADQITGNATGTSTVSDPANMEGLNNVAFTVLYSVIQIAIGISVGLGLSALIVYPLGKRRSGLFSF</sequence>
<evidence type="ECO:0000256" key="3">
    <source>
        <dbReference type="ARBA" id="ARBA00022989"/>
    </source>
</evidence>
<dbReference type="FunCoup" id="A0A1J7IHZ9">
    <property type="interactions" value="22"/>
</dbReference>
<dbReference type="Pfam" id="PF12821">
    <property type="entry name" value="ThrE_2"/>
    <property type="match status" value="1"/>
</dbReference>
<evidence type="ECO:0000256" key="7">
    <source>
        <dbReference type="SAM" id="Phobius"/>
    </source>
</evidence>
<dbReference type="InterPro" id="IPR024528">
    <property type="entry name" value="ThrE_2"/>
</dbReference>
<evidence type="ECO:0000259" key="9">
    <source>
        <dbReference type="Pfam" id="PF12821"/>
    </source>
</evidence>
<evidence type="ECO:0000256" key="2">
    <source>
        <dbReference type="ARBA" id="ARBA00022692"/>
    </source>
</evidence>
<feature type="region of interest" description="Disordered" evidence="6">
    <location>
        <begin position="271"/>
        <end position="303"/>
    </location>
</feature>
<feature type="compositionally biased region" description="Basic and acidic residues" evidence="6">
    <location>
        <begin position="343"/>
        <end position="352"/>
    </location>
</feature>
<feature type="compositionally biased region" description="Basic residues" evidence="6">
    <location>
        <begin position="353"/>
        <end position="363"/>
    </location>
</feature>
<feature type="transmembrane region" description="Helical" evidence="7">
    <location>
        <begin position="781"/>
        <end position="800"/>
    </location>
</feature>
<feature type="transmembrane region" description="Helical" evidence="7">
    <location>
        <begin position="844"/>
        <end position="869"/>
    </location>
</feature>
<evidence type="ECO:0000313" key="11">
    <source>
        <dbReference type="Proteomes" id="UP000182658"/>
    </source>
</evidence>
<feature type="transmembrane region" description="Helical" evidence="7">
    <location>
        <begin position="514"/>
        <end position="533"/>
    </location>
</feature>